<evidence type="ECO:0000313" key="3">
    <source>
        <dbReference type="Proteomes" id="UP000887013"/>
    </source>
</evidence>
<gene>
    <name evidence="2" type="ORF">NPIL_415251</name>
</gene>
<reference evidence="2" key="1">
    <citation type="submission" date="2020-08" db="EMBL/GenBank/DDBJ databases">
        <title>Multicomponent nature underlies the extraordinary mechanical properties of spider dragline silk.</title>
        <authorList>
            <person name="Kono N."/>
            <person name="Nakamura H."/>
            <person name="Mori M."/>
            <person name="Yoshida Y."/>
            <person name="Ohtoshi R."/>
            <person name="Malay A.D."/>
            <person name="Moran D.A.P."/>
            <person name="Tomita M."/>
            <person name="Numata K."/>
            <person name="Arakawa K."/>
        </authorList>
    </citation>
    <scope>NUCLEOTIDE SEQUENCE</scope>
</reference>
<name>A0A8X6J885_NEPPI</name>
<accession>A0A8X6J885</accession>
<dbReference type="PANTHER" id="PTHR38681">
    <property type="entry name" value="RETROVIRUS-RELATED POL POLYPROTEIN FROM TRANSPOSON 412-LIKE PROTEIN-RELATED"/>
    <property type="match status" value="1"/>
</dbReference>
<comment type="caution">
    <text evidence="2">The sequence shown here is derived from an EMBL/GenBank/DDBJ whole genome shotgun (WGS) entry which is preliminary data.</text>
</comment>
<feature type="compositionally biased region" description="Polar residues" evidence="1">
    <location>
        <begin position="89"/>
        <end position="103"/>
    </location>
</feature>
<dbReference type="OrthoDB" id="775972at2759"/>
<protein>
    <submittedName>
        <fullName evidence="2">Uncharacterized protein</fullName>
    </submittedName>
</protein>
<sequence length="131" mass="14990">MGEGSSHCSPWSSSLFEGKYGLYGRVRLNWYLKTCTHGFVRRDSVRRLLQPTYHEQFLVLERSDKLFKVNVNGKPSNISIDRVKPSFMPNTDSDITPSATKLSLESPGKTKFRQTHSGCHINKLRPANKYK</sequence>
<dbReference type="EMBL" id="BMAW01090503">
    <property type="protein sequence ID" value="GFS45192.1"/>
    <property type="molecule type" value="Genomic_DNA"/>
</dbReference>
<dbReference type="Proteomes" id="UP000887013">
    <property type="component" value="Unassembled WGS sequence"/>
</dbReference>
<evidence type="ECO:0000313" key="2">
    <source>
        <dbReference type="EMBL" id="GFS45192.1"/>
    </source>
</evidence>
<keyword evidence="3" id="KW-1185">Reference proteome</keyword>
<dbReference type="AlphaFoldDB" id="A0A8X6J885"/>
<proteinExistence type="predicted"/>
<dbReference type="PANTHER" id="PTHR38681:SF1">
    <property type="entry name" value="RETROVIRUS-RELATED POL POLYPROTEIN FROM TRANSPOSON 412-LIKE PROTEIN"/>
    <property type="match status" value="1"/>
</dbReference>
<organism evidence="2 3">
    <name type="scientific">Nephila pilipes</name>
    <name type="common">Giant wood spider</name>
    <name type="synonym">Nephila maculata</name>
    <dbReference type="NCBI Taxonomy" id="299642"/>
    <lineage>
        <taxon>Eukaryota</taxon>
        <taxon>Metazoa</taxon>
        <taxon>Ecdysozoa</taxon>
        <taxon>Arthropoda</taxon>
        <taxon>Chelicerata</taxon>
        <taxon>Arachnida</taxon>
        <taxon>Araneae</taxon>
        <taxon>Araneomorphae</taxon>
        <taxon>Entelegynae</taxon>
        <taxon>Araneoidea</taxon>
        <taxon>Nephilidae</taxon>
        <taxon>Nephila</taxon>
    </lineage>
</organism>
<evidence type="ECO:0000256" key="1">
    <source>
        <dbReference type="SAM" id="MobiDB-lite"/>
    </source>
</evidence>
<feature type="region of interest" description="Disordered" evidence="1">
    <location>
        <begin position="89"/>
        <end position="115"/>
    </location>
</feature>